<organism evidence="3 4">
    <name type="scientific">Orbilia blumenaviensis</name>
    <dbReference type="NCBI Taxonomy" id="1796055"/>
    <lineage>
        <taxon>Eukaryota</taxon>
        <taxon>Fungi</taxon>
        <taxon>Dikarya</taxon>
        <taxon>Ascomycota</taxon>
        <taxon>Pezizomycotina</taxon>
        <taxon>Orbiliomycetes</taxon>
        <taxon>Orbiliales</taxon>
        <taxon>Orbiliaceae</taxon>
        <taxon>Orbilia</taxon>
    </lineage>
</organism>
<feature type="compositionally biased region" description="Polar residues" evidence="1">
    <location>
        <begin position="134"/>
        <end position="147"/>
    </location>
</feature>
<accession>A0AAV9VN95</accession>
<evidence type="ECO:0008006" key="5">
    <source>
        <dbReference type="Google" id="ProtNLM"/>
    </source>
</evidence>
<feature type="transmembrane region" description="Helical" evidence="2">
    <location>
        <begin position="227"/>
        <end position="249"/>
    </location>
</feature>
<reference evidence="3 4" key="1">
    <citation type="submission" date="2019-10" db="EMBL/GenBank/DDBJ databases">
        <authorList>
            <person name="Palmer J.M."/>
        </authorList>
    </citation>
    <scope>NUCLEOTIDE SEQUENCE [LARGE SCALE GENOMIC DNA]</scope>
    <source>
        <strain evidence="3 4">TWF730</strain>
    </source>
</reference>
<keyword evidence="2" id="KW-0472">Membrane</keyword>
<name>A0AAV9VN95_9PEZI</name>
<proteinExistence type="predicted"/>
<keyword evidence="2" id="KW-0812">Transmembrane</keyword>
<feature type="region of interest" description="Disordered" evidence="1">
    <location>
        <begin position="81"/>
        <end position="163"/>
    </location>
</feature>
<feature type="region of interest" description="Disordered" evidence="1">
    <location>
        <begin position="1"/>
        <end position="26"/>
    </location>
</feature>
<evidence type="ECO:0000313" key="3">
    <source>
        <dbReference type="EMBL" id="KAK6363571.1"/>
    </source>
</evidence>
<keyword evidence="4" id="KW-1185">Reference proteome</keyword>
<protein>
    <recommendedName>
        <fullName evidence="5">Adhesin domain-containing protein</fullName>
    </recommendedName>
</protein>
<gene>
    <name evidence="3" type="ORF">TWF730_000997</name>
</gene>
<dbReference type="EMBL" id="JAVHNS010000001">
    <property type="protein sequence ID" value="KAK6363571.1"/>
    <property type="molecule type" value="Genomic_DNA"/>
</dbReference>
<evidence type="ECO:0000256" key="2">
    <source>
        <dbReference type="SAM" id="Phobius"/>
    </source>
</evidence>
<evidence type="ECO:0000313" key="4">
    <source>
        <dbReference type="Proteomes" id="UP001373714"/>
    </source>
</evidence>
<keyword evidence="2" id="KW-1133">Transmembrane helix</keyword>
<sequence>MERREHPSMEEYPSSNPYVTDNGVPEMPLDGFVADGFRPGGGGPRLPMVVVNPYITNTTETTADMAVTDGYFNGRPHQQLPLVHLPDEDPVKTAMPEPIPRERTNENGEAQIASPRPSQEDDRQTVYSRVSFGSERSTLPPSYTSRPMSRRVSYEEEEREGNVEHGRAVEIRPLIMGECLCRHPQCISCVANGTAYRDREERCSWRKRLRCARGCTRSGAKKRSRKFKFCCASIFFLIFTWTLFGGLVWKHATSRFRESMEYIPSSQQCGSMLPGVYDETFTVPINTSLSSFSLRQSVVYDKPRDSYGSRINVDGTVFLERASRDDDLEGDEAKVTVQYMVTDETVLRDIDIKMTGNGISIHTNAYTTKPVDETDVCVLFTVTVVFPRHASTTEISQLLIDTEQLDIKLSPSLSLKVLDKALLNTITGFVWSEARQPTKIQDDEKLKSTNFGLQAKHLLIGTTTGRISGVWGLADSASFESKSGNIDIGVSSITSFSEKAPQTDFTVSTVSGDIAIHSVSTDGALHPFRKDLTKYNTVVKTISGHIIGQYLLGSSLSIQSISGDIRADILPISPANAGSTQEDRITFDTDTKSGRTFVSFLEATDARILTEPQALLKNRAVQTVLVWIEDKKRKIWQLIQKHCADHEDKPHADAKSGHAGHVGASQLEADIEPLYVDPQDVGLANLSFFTATHNTVSGEVFVHYSAAFEGTVKATTLTGDIEVGGENVKITRNSRNGPVGRVVEAVHGNSQDGFVESKSISGDIKICIGDSRW</sequence>
<dbReference type="Proteomes" id="UP001373714">
    <property type="component" value="Unassembled WGS sequence"/>
</dbReference>
<comment type="caution">
    <text evidence="3">The sequence shown here is derived from an EMBL/GenBank/DDBJ whole genome shotgun (WGS) entry which is preliminary data.</text>
</comment>
<evidence type="ECO:0000256" key="1">
    <source>
        <dbReference type="SAM" id="MobiDB-lite"/>
    </source>
</evidence>
<dbReference type="AlphaFoldDB" id="A0AAV9VN95"/>